<proteinExistence type="predicted"/>
<evidence type="ECO:0000313" key="3">
    <source>
        <dbReference type="Proteomes" id="UP000184170"/>
    </source>
</evidence>
<sequence>METRSIAIDILSDVVCPWCAIAYKRLSLAIRQAELEDDTVIRWHPFELNPQMPAAGENLRQHLAGKYGTTLNGSIEARKRIAQLGKEVGFSFDYFDEMKMFNTREAHLLLQWAAPLGRQNALAEALFAAYFSKRQDISDSATLLKLVEVVGLDPLAAAEVLQDPAHVTALEQAEQRWLSQGFRGVPAIVIGGKELLSGAQETATYLHALQTL</sequence>
<dbReference type="Pfam" id="PF01323">
    <property type="entry name" value="DSBA"/>
    <property type="match status" value="1"/>
</dbReference>
<keyword evidence="2" id="KW-0413">Isomerase</keyword>
<evidence type="ECO:0000259" key="1">
    <source>
        <dbReference type="Pfam" id="PF01323"/>
    </source>
</evidence>
<dbReference type="EMBL" id="FQVA01000001">
    <property type="protein sequence ID" value="SHE60249.1"/>
    <property type="molecule type" value="Genomic_DNA"/>
</dbReference>
<dbReference type="OrthoDB" id="9799122at2"/>
<organism evidence="2 3">
    <name type="scientific">Microbulbifer donghaiensis</name>
    <dbReference type="NCBI Taxonomy" id="494016"/>
    <lineage>
        <taxon>Bacteria</taxon>
        <taxon>Pseudomonadati</taxon>
        <taxon>Pseudomonadota</taxon>
        <taxon>Gammaproteobacteria</taxon>
        <taxon>Cellvibrionales</taxon>
        <taxon>Microbulbiferaceae</taxon>
        <taxon>Microbulbifer</taxon>
    </lineage>
</organism>
<dbReference type="RefSeq" id="WP_073270677.1">
    <property type="nucleotide sequence ID" value="NZ_FQVA01000001.1"/>
</dbReference>
<dbReference type="AlphaFoldDB" id="A0A1M4UU96"/>
<dbReference type="PANTHER" id="PTHR13887:SF41">
    <property type="entry name" value="THIOREDOXIN SUPERFAMILY PROTEIN"/>
    <property type="match status" value="1"/>
</dbReference>
<dbReference type="InterPro" id="IPR036249">
    <property type="entry name" value="Thioredoxin-like_sf"/>
</dbReference>
<feature type="domain" description="DSBA-like thioredoxin" evidence="1">
    <location>
        <begin position="8"/>
        <end position="210"/>
    </location>
</feature>
<dbReference type="CDD" id="cd03024">
    <property type="entry name" value="DsbA_FrnE"/>
    <property type="match status" value="1"/>
</dbReference>
<dbReference type="GO" id="GO:0016853">
    <property type="term" value="F:isomerase activity"/>
    <property type="evidence" value="ECO:0007669"/>
    <property type="project" value="UniProtKB-KW"/>
</dbReference>
<dbReference type="SUPFAM" id="SSF52833">
    <property type="entry name" value="Thioredoxin-like"/>
    <property type="match status" value="1"/>
</dbReference>
<dbReference type="InterPro" id="IPR001853">
    <property type="entry name" value="DSBA-like_thioredoxin_dom"/>
</dbReference>
<gene>
    <name evidence="2" type="ORF">SAMN04487965_0252</name>
</gene>
<dbReference type="Gene3D" id="3.40.30.10">
    <property type="entry name" value="Glutaredoxin"/>
    <property type="match status" value="1"/>
</dbReference>
<reference evidence="3" key="1">
    <citation type="submission" date="2016-11" db="EMBL/GenBank/DDBJ databases">
        <authorList>
            <person name="Varghese N."/>
            <person name="Submissions S."/>
        </authorList>
    </citation>
    <scope>NUCLEOTIDE SEQUENCE [LARGE SCALE GENOMIC DNA]</scope>
    <source>
        <strain evidence="3">CGMCC 1.7063</strain>
    </source>
</reference>
<dbReference type="STRING" id="494016.SAMN04487965_0252"/>
<name>A0A1M4UU96_9GAMM</name>
<protein>
    <submittedName>
        <fullName evidence="2">Predicted dithiol-disulfide isomerase, DsbA family</fullName>
    </submittedName>
</protein>
<evidence type="ECO:0000313" key="2">
    <source>
        <dbReference type="EMBL" id="SHE60249.1"/>
    </source>
</evidence>
<dbReference type="PANTHER" id="PTHR13887">
    <property type="entry name" value="GLUTATHIONE S-TRANSFERASE KAPPA"/>
    <property type="match status" value="1"/>
</dbReference>
<dbReference type="Proteomes" id="UP000184170">
    <property type="component" value="Unassembled WGS sequence"/>
</dbReference>
<accession>A0A1M4UU96</accession>
<dbReference type="GO" id="GO:0016491">
    <property type="term" value="F:oxidoreductase activity"/>
    <property type="evidence" value="ECO:0007669"/>
    <property type="project" value="InterPro"/>
</dbReference>
<keyword evidence="3" id="KW-1185">Reference proteome</keyword>